<evidence type="ECO:0000313" key="3">
    <source>
        <dbReference type="Proteomes" id="UP000186029"/>
    </source>
</evidence>
<comment type="caution">
    <text evidence="2">The sequence shown here is derived from an EMBL/GenBank/DDBJ whole genome shotgun (WGS) entry which is preliminary data.</text>
</comment>
<organism evidence="2 3">
    <name type="scientific">Candidatus Campbellbacteria bacterium RIFCSPLOWO2_02_35_12</name>
    <dbReference type="NCBI Taxonomy" id="1797580"/>
    <lineage>
        <taxon>Bacteria</taxon>
        <taxon>Candidatus Campbelliibacteriota</taxon>
    </lineage>
</organism>
<keyword evidence="1" id="KW-0812">Transmembrane</keyword>
<evidence type="ECO:0008006" key="4">
    <source>
        <dbReference type="Google" id="ProtNLM"/>
    </source>
</evidence>
<dbReference type="AlphaFoldDB" id="A0A1F5EH70"/>
<dbReference type="EMBL" id="MFAC01000021">
    <property type="protein sequence ID" value="OGD66715.1"/>
    <property type="molecule type" value="Genomic_DNA"/>
</dbReference>
<feature type="transmembrane region" description="Helical" evidence="1">
    <location>
        <begin position="70"/>
        <end position="95"/>
    </location>
</feature>
<feature type="transmembrane region" description="Helical" evidence="1">
    <location>
        <begin position="39"/>
        <end position="58"/>
    </location>
</feature>
<keyword evidence="1" id="KW-1133">Transmembrane helix</keyword>
<sequence>MGGTITEAILLRASVVDAIIITFLSFPFVFIAKLRNKNWIIIFIGIVVAILIELHALRTERWVYNEYMPIIPILSVGLTPTIQLGLLGYLSYWLVVGIKKAKI</sequence>
<evidence type="ECO:0000313" key="2">
    <source>
        <dbReference type="EMBL" id="OGD66715.1"/>
    </source>
</evidence>
<name>A0A1F5EH70_9BACT</name>
<keyword evidence="1" id="KW-0472">Membrane</keyword>
<gene>
    <name evidence="2" type="ORF">A2Z61_00545</name>
</gene>
<reference evidence="2 3" key="1">
    <citation type="journal article" date="2016" name="Nat. Commun.">
        <title>Thousands of microbial genomes shed light on interconnected biogeochemical processes in an aquifer system.</title>
        <authorList>
            <person name="Anantharaman K."/>
            <person name="Brown C.T."/>
            <person name="Hug L.A."/>
            <person name="Sharon I."/>
            <person name="Castelle C.J."/>
            <person name="Probst A.J."/>
            <person name="Thomas B.C."/>
            <person name="Singh A."/>
            <person name="Wilkins M.J."/>
            <person name="Karaoz U."/>
            <person name="Brodie E.L."/>
            <person name="Williams K.H."/>
            <person name="Hubbard S.S."/>
            <person name="Banfield J.F."/>
        </authorList>
    </citation>
    <scope>NUCLEOTIDE SEQUENCE [LARGE SCALE GENOMIC DNA]</scope>
</reference>
<accession>A0A1F5EH70</accession>
<proteinExistence type="predicted"/>
<protein>
    <recommendedName>
        <fullName evidence="4">Lycopene cyclase domain-containing protein</fullName>
    </recommendedName>
</protein>
<feature type="transmembrane region" description="Helical" evidence="1">
    <location>
        <begin position="12"/>
        <end position="32"/>
    </location>
</feature>
<dbReference type="Proteomes" id="UP000186029">
    <property type="component" value="Unassembled WGS sequence"/>
</dbReference>
<evidence type="ECO:0000256" key="1">
    <source>
        <dbReference type="SAM" id="Phobius"/>
    </source>
</evidence>